<sequence>MASKILMGDMPELMENILNNLKYDLNSLYSCSLVSRHWCKMSIPILWKNPFSFYQKPLYISEYFSSLDEDEIYILKECGINLKISRKLFNYTKFLKDLKLSDLEFNTREWTSLNLVEPISSRIYLDVLVNIVINLLLKLIF</sequence>
<accession>A0A397UQE8</accession>
<protein>
    <recommendedName>
        <fullName evidence="1">F-box domain-containing protein</fullName>
    </recommendedName>
</protein>
<dbReference type="OrthoDB" id="2351154at2759"/>
<gene>
    <name evidence="2" type="ORF">C2G38_140167</name>
</gene>
<comment type="caution">
    <text evidence="2">The sequence shown here is derived from an EMBL/GenBank/DDBJ whole genome shotgun (WGS) entry which is preliminary data.</text>
</comment>
<organism evidence="2 3">
    <name type="scientific">Gigaspora rosea</name>
    <dbReference type="NCBI Taxonomy" id="44941"/>
    <lineage>
        <taxon>Eukaryota</taxon>
        <taxon>Fungi</taxon>
        <taxon>Fungi incertae sedis</taxon>
        <taxon>Mucoromycota</taxon>
        <taxon>Glomeromycotina</taxon>
        <taxon>Glomeromycetes</taxon>
        <taxon>Diversisporales</taxon>
        <taxon>Gigasporaceae</taxon>
        <taxon>Gigaspora</taxon>
    </lineage>
</organism>
<dbReference type="Pfam" id="PF12937">
    <property type="entry name" value="F-box-like"/>
    <property type="match status" value="1"/>
</dbReference>
<reference evidence="2 3" key="1">
    <citation type="submission" date="2018-06" db="EMBL/GenBank/DDBJ databases">
        <title>Comparative genomics reveals the genomic features of Rhizophagus irregularis, R. cerebriforme, R. diaphanum and Gigaspora rosea, and their symbiotic lifestyle signature.</title>
        <authorList>
            <person name="Morin E."/>
            <person name="San Clemente H."/>
            <person name="Chen E.C.H."/>
            <person name="De La Providencia I."/>
            <person name="Hainaut M."/>
            <person name="Kuo A."/>
            <person name="Kohler A."/>
            <person name="Murat C."/>
            <person name="Tang N."/>
            <person name="Roy S."/>
            <person name="Loubradou J."/>
            <person name="Henrissat B."/>
            <person name="Grigoriev I.V."/>
            <person name="Corradi N."/>
            <person name="Roux C."/>
            <person name="Martin F.M."/>
        </authorList>
    </citation>
    <scope>NUCLEOTIDE SEQUENCE [LARGE SCALE GENOMIC DNA]</scope>
    <source>
        <strain evidence="2 3">DAOM 194757</strain>
    </source>
</reference>
<keyword evidence="3" id="KW-1185">Reference proteome</keyword>
<name>A0A397UQE8_9GLOM</name>
<evidence type="ECO:0000313" key="2">
    <source>
        <dbReference type="EMBL" id="RIB11009.1"/>
    </source>
</evidence>
<dbReference type="InterPro" id="IPR036047">
    <property type="entry name" value="F-box-like_dom_sf"/>
</dbReference>
<feature type="domain" description="F-box" evidence="1">
    <location>
        <begin position="11"/>
        <end position="51"/>
    </location>
</feature>
<dbReference type="AlphaFoldDB" id="A0A397UQE8"/>
<evidence type="ECO:0000313" key="3">
    <source>
        <dbReference type="Proteomes" id="UP000266673"/>
    </source>
</evidence>
<evidence type="ECO:0000259" key="1">
    <source>
        <dbReference type="Pfam" id="PF12937"/>
    </source>
</evidence>
<dbReference type="EMBL" id="QKWP01001184">
    <property type="protein sequence ID" value="RIB11009.1"/>
    <property type="molecule type" value="Genomic_DNA"/>
</dbReference>
<proteinExistence type="predicted"/>
<dbReference type="Proteomes" id="UP000266673">
    <property type="component" value="Unassembled WGS sequence"/>
</dbReference>
<dbReference type="InterPro" id="IPR001810">
    <property type="entry name" value="F-box_dom"/>
</dbReference>
<dbReference type="SUPFAM" id="SSF81383">
    <property type="entry name" value="F-box domain"/>
    <property type="match status" value="1"/>
</dbReference>